<dbReference type="InterPro" id="IPR005180">
    <property type="entry name" value="DUF302"/>
</dbReference>
<evidence type="ECO:0000259" key="1">
    <source>
        <dbReference type="Pfam" id="PF03625"/>
    </source>
</evidence>
<dbReference type="OrthoDB" id="9791067at2"/>
<protein>
    <submittedName>
        <fullName evidence="2">Uncharacterized conserved protein</fullName>
    </submittedName>
</protein>
<evidence type="ECO:0000313" key="3">
    <source>
        <dbReference type="Proteomes" id="UP000014227"/>
    </source>
</evidence>
<dbReference type="InterPro" id="IPR016796">
    <property type="entry name" value="UCP021774"/>
</dbReference>
<dbReference type="CDD" id="cd14797">
    <property type="entry name" value="DUF302"/>
    <property type="match status" value="1"/>
</dbReference>
<reference evidence="3" key="1">
    <citation type="submission" date="2013-03" db="EMBL/GenBank/DDBJ databases">
        <title>Genome sequence of Chthonomonas calidirosea, the first sequenced genome from the Armatimonadetes phylum (formally candidate division OP10).</title>
        <authorList>
            <person name="Lee K.C.Y."/>
            <person name="Morgan X.C."/>
            <person name="Dunfield P.F."/>
            <person name="Tamas I."/>
            <person name="Houghton K.M."/>
            <person name="Vyssotski M."/>
            <person name="Ryan J.L.J."/>
            <person name="Lagutin K."/>
            <person name="McDonald I.R."/>
            <person name="Stott M.B."/>
        </authorList>
    </citation>
    <scope>NUCLEOTIDE SEQUENCE [LARGE SCALE GENOMIC DNA]</scope>
    <source>
        <strain evidence="3">DSM 23976 / ICMP 18418 / T49</strain>
    </source>
</reference>
<dbReference type="eggNOG" id="COG3439">
    <property type="taxonomic scope" value="Bacteria"/>
</dbReference>
<dbReference type="Gene3D" id="3.30.310.70">
    <property type="entry name" value="TT1751-like domain"/>
    <property type="match status" value="1"/>
</dbReference>
<dbReference type="InterPro" id="IPR035923">
    <property type="entry name" value="TT1751-like_sf"/>
</dbReference>
<keyword evidence="3" id="KW-1185">Reference proteome</keyword>
<sequence>MQQTCRYGLGVTLSTSFADALRLTKEAFQQQGFGTLAEIDVQKALQEKLGLHREPYTILGMCNPHLASQAIAAEPHIGLLLPCNVLVAQHGERVEVSAQDPREMVEITQNPNLKPIAEEAYRRIVAALTQLDSNSP</sequence>
<accession>S0EUD5</accession>
<dbReference type="Proteomes" id="UP000014227">
    <property type="component" value="Chromosome I"/>
</dbReference>
<dbReference type="InParanoid" id="S0EUD5"/>
<dbReference type="KEGG" id="ccz:CCALI_01062"/>
<dbReference type="HOGENOM" id="CLU_126998_1_1_0"/>
<dbReference type="PATRIC" id="fig|1303518.3.peg.1079"/>
<feature type="domain" description="DUF302" evidence="1">
    <location>
        <begin position="39"/>
        <end position="101"/>
    </location>
</feature>
<dbReference type="AlphaFoldDB" id="S0EUD5"/>
<name>S0EUD5_CHTCT</name>
<dbReference type="SUPFAM" id="SSF103247">
    <property type="entry name" value="TT1751-like"/>
    <property type="match status" value="1"/>
</dbReference>
<dbReference type="Pfam" id="PF03625">
    <property type="entry name" value="DUF302"/>
    <property type="match status" value="1"/>
</dbReference>
<evidence type="ECO:0000313" key="2">
    <source>
        <dbReference type="EMBL" id="CCW34884.1"/>
    </source>
</evidence>
<gene>
    <name evidence="2" type="ORF">CCALI_01062</name>
</gene>
<proteinExistence type="predicted"/>
<dbReference type="EMBL" id="HF951689">
    <property type="protein sequence ID" value="CCW34884.1"/>
    <property type="molecule type" value="Genomic_DNA"/>
</dbReference>
<dbReference type="PANTHER" id="PTHR38342:SF1">
    <property type="entry name" value="SLR5037 PROTEIN"/>
    <property type="match status" value="1"/>
</dbReference>
<dbReference type="PIRSF" id="PIRSF021774">
    <property type="entry name" value="UCP021774"/>
    <property type="match status" value="1"/>
</dbReference>
<organism evidence="2 3">
    <name type="scientific">Chthonomonas calidirosea (strain DSM 23976 / ICMP 18418 / T49)</name>
    <dbReference type="NCBI Taxonomy" id="1303518"/>
    <lineage>
        <taxon>Bacteria</taxon>
        <taxon>Bacillati</taxon>
        <taxon>Armatimonadota</taxon>
        <taxon>Chthonomonadia</taxon>
        <taxon>Chthonomonadales</taxon>
        <taxon>Chthonomonadaceae</taxon>
        <taxon>Chthonomonas</taxon>
    </lineage>
</organism>
<dbReference type="RefSeq" id="WP_016482433.1">
    <property type="nucleotide sequence ID" value="NC_021487.1"/>
</dbReference>
<dbReference type="PANTHER" id="PTHR38342">
    <property type="entry name" value="SLR5037 PROTEIN"/>
    <property type="match status" value="1"/>
</dbReference>
<dbReference type="STRING" id="454171.CP488_00094"/>